<organism evidence="2 3">
    <name type="scientific">Hirundo rustica rustica</name>
    <dbReference type="NCBI Taxonomy" id="333673"/>
    <lineage>
        <taxon>Eukaryota</taxon>
        <taxon>Metazoa</taxon>
        <taxon>Chordata</taxon>
        <taxon>Craniata</taxon>
        <taxon>Vertebrata</taxon>
        <taxon>Euteleostomi</taxon>
        <taxon>Archelosauria</taxon>
        <taxon>Archosauria</taxon>
        <taxon>Dinosauria</taxon>
        <taxon>Saurischia</taxon>
        <taxon>Theropoda</taxon>
        <taxon>Coelurosauria</taxon>
        <taxon>Aves</taxon>
        <taxon>Neognathae</taxon>
        <taxon>Neoaves</taxon>
        <taxon>Telluraves</taxon>
        <taxon>Australaves</taxon>
        <taxon>Passeriformes</taxon>
        <taxon>Sylvioidea</taxon>
        <taxon>Hirundinidae</taxon>
        <taxon>Hirundo</taxon>
    </lineage>
</organism>
<gene>
    <name evidence="2" type="ORF">DUI87_24326</name>
</gene>
<evidence type="ECO:0000313" key="2">
    <source>
        <dbReference type="EMBL" id="RMB99136.1"/>
    </source>
</evidence>
<dbReference type="AlphaFoldDB" id="A0A3M0JW12"/>
<sequence>MRELGDELLKLLSIISHQSWLTGELPEDWRCQCEPIPKKGWKEDLGNSRPVSLTLVPGKDFAFLNVGWMEEEAVRKRKMPQDSQADKELRMETKEDKSPQQNLVEEAVLSGSMAQESNREKKAPEILQEEGLQTHPRVQQGGKTSLCQEGGQSFSQSNSTVQH</sequence>
<evidence type="ECO:0000256" key="1">
    <source>
        <dbReference type="SAM" id="MobiDB-lite"/>
    </source>
</evidence>
<proteinExistence type="predicted"/>
<comment type="caution">
    <text evidence="2">The sequence shown here is derived from an EMBL/GenBank/DDBJ whole genome shotgun (WGS) entry which is preliminary data.</text>
</comment>
<feature type="region of interest" description="Disordered" evidence="1">
    <location>
        <begin position="74"/>
        <end position="163"/>
    </location>
</feature>
<accession>A0A3M0JW12</accession>
<dbReference type="EMBL" id="QRBI01000150">
    <property type="protein sequence ID" value="RMB99136.1"/>
    <property type="molecule type" value="Genomic_DNA"/>
</dbReference>
<reference evidence="2 3" key="1">
    <citation type="submission" date="2018-07" db="EMBL/GenBank/DDBJ databases">
        <title>A high quality draft genome assembly of the barn swallow (H. rustica rustica).</title>
        <authorList>
            <person name="Formenti G."/>
            <person name="Chiara M."/>
            <person name="Poveda L."/>
            <person name="Francoijs K.-J."/>
            <person name="Bonisoli-Alquati A."/>
            <person name="Canova L."/>
            <person name="Gianfranceschi L."/>
            <person name="Horner D.S."/>
            <person name="Saino N."/>
        </authorList>
    </citation>
    <scope>NUCLEOTIDE SEQUENCE [LARGE SCALE GENOMIC DNA]</scope>
    <source>
        <strain evidence="2">Chelidonia</strain>
        <tissue evidence="2">Blood</tissue>
    </source>
</reference>
<feature type="compositionally biased region" description="Basic and acidic residues" evidence="1">
    <location>
        <begin position="84"/>
        <end position="98"/>
    </location>
</feature>
<protein>
    <submittedName>
        <fullName evidence="2">Uncharacterized protein</fullName>
    </submittedName>
</protein>
<keyword evidence="3" id="KW-1185">Reference proteome</keyword>
<feature type="compositionally biased region" description="Polar residues" evidence="1">
    <location>
        <begin position="141"/>
        <end position="163"/>
    </location>
</feature>
<evidence type="ECO:0000313" key="3">
    <source>
        <dbReference type="Proteomes" id="UP000269221"/>
    </source>
</evidence>
<dbReference type="Proteomes" id="UP000269221">
    <property type="component" value="Unassembled WGS sequence"/>
</dbReference>
<name>A0A3M0JW12_HIRRU</name>